<accession>D8QDX8</accession>
<proteinExistence type="predicted"/>
<reference evidence="2 3" key="1">
    <citation type="journal article" date="2010" name="Nat. Biotechnol.">
        <title>Genome sequence of the model mushroom Schizophyllum commune.</title>
        <authorList>
            <person name="Ohm R.A."/>
            <person name="de Jong J.F."/>
            <person name="Lugones L.G."/>
            <person name="Aerts A."/>
            <person name="Kothe E."/>
            <person name="Stajich J.E."/>
            <person name="de Vries R.P."/>
            <person name="Record E."/>
            <person name="Levasseur A."/>
            <person name="Baker S.E."/>
            <person name="Bartholomew K.A."/>
            <person name="Coutinho P.M."/>
            <person name="Erdmann S."/>
            <person name="Fowler T.J."/>
            <person name="Gathman A.C."/>
            <person name="Lombard V."/>
            <person name="Henrissat B."/>
            <person name="Knabe N."/>
            <person name="Kuees U."/>
            <person name="Lilly W.W."/>
            <person name="Lindquist E."/>
            <person name="Lucas S."/>
            <person name="Magnuson J.K."/>
            <person name="Piumi F."/>
            <person name="Raudaskoski M."/>
            <person name="Salamov A."/>
            <person name="Schmutz J."/>
            <person name="Schwarze F.W.M.R."/>
            <person name="vanKuyk P.A."/>
            <person name="Horton J.S."/>
            <person name="Grigoriev I.V."/>
            <person name="Woesten H.A.B."/>
        </authorList>
    </citation>
    <scope>NUCLEOTIDE SEQUENCE [LARGE SCALE GENOMIC DNA]</scope>
    <source>
        <strain evidence="3">H4-8 / FGSC 9210</strain>
    </source>
</reference>
<evidence type="ECO:0000313" key="2">
    <source>
        <dbReference type="EMBL" id="EFI94064.1"/>
    </source>
</evidence>
<sequence length="512" mass="57349">MHLRAPSVPLRWFVKYIVGERLANIQQTAQLIFWTSYSPPPLPECEYARAIQKGVFVTHAATTVKHMCFLLDYMYQNGYLAEDERESALEDVLYAQHLLRTVRAYMTLYTLFRSAFVDPKTNTVRLGPRRWYVQVLVHDVRADCLIVGRTGNPEEYDDVVDGEALPRDPLKICIPKAASILIQPTDTIRADLYRIDDEHFVFGNITSIEPFDIDHKPPAFYIIDRPTLTTFAAPLSDPLRARTLDPAFLVGPDSRAYTVPESIIPTRDTSEIIHIDDLTHNGPTGGSLALARTPWTPSANSRSSPPTRFGDGTTSRAPFTTNYDAYELQLAPDEVLDHHHAALAPRFYVYGPDGLPRHHMRHNDAPKNDESGSKNSEADTILPHADVTYQRLRARLLARASPFSTPARIVYPKGVSIKLPGPDYDVARMAGLMGEAGSEGHDLNGWGTGSVSSERASASSGILPNGAPLPQDHIARIVFNMAPFNETWYKARESIFEDIPENYAKFVQHWRT</sequence>
<feature type="compositionally biased region" description="Polar residues" evidence="1">
    <location>
        <begin position="295"/>
        <end position="316"/>
    </location>
</feature>
<feature type="compositionally biased region" description="Basic and acidic residues" evidence="1">
    <location>
        <begin position="362"/>
        <end position="372"/>
    </location>
</feature>
<organism evidence="3">
    <name type="scientific">Schizophyllum commune (strain H4-8 / FGSC 9210)</name>
    <name type="common">Split gill fungus</name>
    <dbReference type="NCBI Taxonomy" id="578458"/>
    <lineage>
        <taxon>Eukaryota</taxon>
        <taxon>Fungi</taxon>
        <taxon>Dikarya</taxon>
        <taxon>Basidiomycota</taxon>
        <taxon>Agaricomycotina</taxon>
        <taxon>Agaricomycetes</taxon>
        <taxon>Agaricomycetidae</taxon>
        <taxon>Agaricales</taxon>
        <taxon>Schizophyllaceae</taxon>
        <taxon>Schizophyllum</taxon>
    </lineage>
</organism>
<dbReference type="VEuPathDB" id="FungiDB:SCHCODRAFT_02512704"/>
<dbReference type="EMBL" id="GL377310">
    <property type="protein sequence ID" value="EFI94064.1"/>
    <property type="molecule type" value="Genomic_DNA"/>
</dbReference>
<feature type="region of interest" description="Disordered" evidence="1">
    <location>
        <begin position="358"/>
        <end position="379"/>
    </location>
</feature>
<keyword evidence="3" id="KW-1185">Reference proteome</keyword>
<gene>
    <name evidence="2" type="ORF">SCHCODRAFT_112063</name>
</gene>
<name>D8QDX8_SCHCM</name>
<evidence type="ECO:0000313" key="3">
    <source>
        <dbReference type="Proteomes" id="UP000007431"/>
    </source>
</evidence>
<dbReference type="InParanoid" id="D8QDX8"/>
<evidence type="ECO:0000256" key="1">
    <source>
        <dbReference type="SAM" id="MobiDB-lite"/>
    </source>
</evidence>
<feature type="region of interest" description="Disordered" evidence="1">
    <location>
        <begin position="294"/>
        <end position="316"/>
    </location>
</feature>
<dbReference type="AlphaFoldDB" id="D8QDX8"/>
<dbReference type="HOGENOM" id="CLU_532268_0_0_1"/>
<dbReference type="Proteomes" id="UP000007431">
    <property type="component" value="Unassembled WGS sequence"/>
</dbReference>
<feature type="non-terminal residue" evidence="2">
    <location>
        <position position="512"/>
    </location>
</feature>
<protein>
    <submittedName>
        <fullName evidence="2">Uncharacterized protein</fullName>
    </submittedName>
</protein>